<feature type="transmembrane region" description="Helical" evidence="8">
    <location>
        <begin position="280"/>
        <end position="306"/>
    </location>
</feature>
<dbReference type="InterPro" id="IPR013604">
    <property type="entry name" value="7TM_chemorcpt"/>
</dbReference>
<protein>
    <recommendedName>
        <fullName evidence="8">Gustatory receptor</fullName>
    </recommendedName>
</protein>
<organism evidence="9 10">
    <name type="scientific">Cephus cinctus</name>
    <name type="common">Wheat stem sawfly</name>
    <dbReference type="NCBI Taxonomy" id="211228"/>
    <lineage>
        <taxon>Eukaryota</taxon>
        <taxon>Metazoa</taxon>
        <taxon>Ecdysozoa</taxon>
        <taxon>Arthropoda</taxon>
        <taxon>Hexapoda</taxon>
        <taxon>Insecta</taxon>
        <taxon>Pterygota</taxon>
        <taxon>Neoptera</taxon>
        <taxon>Endopterygota</taxon>
        <taxon>Hymenoptera</taxon>
        <taxon>Cephoidea</taxon>
        <taxon>Cephidae</taxon>
        <taxon>Cephus</taxon>
    </lineage>
</organism>
<feature type="transmembrane region" description="Helical" evidence="8">
    <location>
        <begin position="357"/>
        <end position="374"/>
    </location>
</feature>
<proteinExistence type="inferred from homology"/>
<keyword evidence="5 8" id="KW-0472">Membrane</keyword>
<evidence type="ECO:0000256" key="1">
    <source>
        <dbReference type="ARBA" id="ARBA00004651"/>
    </source>
</evidence>
<feature type="transmembrane region" description="Helical" evidence="8">
    <location>
        <begin position="245"/>
        <end position="268"/>
    </location>
</feature>
<feature type="transmembrane region" description="Helical" evidence="8">
    <location>
        <begin position="181"/>
        <end position="198"/>
    </location>
</feature>
<feature type="transmembrane region" description="Helical" evidence="8">
    <location>
        <begin position="137"/>
        <end position="160"/>
    </location>
</feature>
<comment type="subcellular location">
    <subcellularLocation>
        <location evidence="1 8">Cell membrane</location>
        <topology evidence="1 8">Multi-pass membrane protein</topology>
    </subcellularLocation>
</comment>
<evidence type="ECO:0000313" key="9">
    <source>
        <dbReference type="Proteomes" id="UP000694920"/>
    </source>
</evidence>
<name>A0A3L9LSP2_CEPCN</name>
<dbReference type="Pfam" id="PF08395">
    <property type="entry name" value="7tm_7"/>
    <property type="match status" value="1"/>
</dbReference>
<evidence type="ECO:0000256" key="5">
    <source>
        <dbReference type="ARBA" id="ARBA00023136"/>
    </source>
</evidence>
<dbReference type="GO" id="GO:0007165">
    <property type="term" value="P:signal transduction"/>
    <property type="evidence" value="ECO:0007669"/>
    <property type="project" value="UniProtKB-KW"/>
</dbReference>
<feature type="transmembrane region" description="Helical" evidence="8">
    <location>
        <begin position="40"/>
        <end position="67"/>
    </location>
</feature>
<dbReference type="PANTHER" id="PTHR21143:SF131">
    <property type="entry name" value="GUSTATORY AND ODORANT RECEPTOR 63A-RELATED"/>
    <property type="match status" value="1"/>
</dbReference>
<evidence type="ECO:0000256" key="7">
    <source>
        <dbReference type="ARBA" id="ARBA00023224"/>
    </source>
</evidence>
<keyword evidence="4 8" id="KW-1133">Transmembrane helix</keyword>
<comment type="similarity">
    <text evidence="8">Belongs to the insect chemoreceptor superfamily. Gustatory receptor (GR) family.</text>
</comment>
<dbReference type="PANTHER" id="PTHR21143">
    <property type="entry name" value="INVERTEBRATE GUSTATORY RECEPTOR"/>
    <property type="match status" value="1"/>
</dbReference>
<keyword evidence="2 8" id="KW-1003">Cell membrane</keyword>
<dbReference type="AlphaFoldDB" id="A0A3L9LSP2"/>
<dbReference type="GO" id="GO:0033041">
    <property type="term" value="F:sweet taste receptor activity"/>
    <property type="evidence" value="ECO:0007669"/>
    <property type="project" value="TreeGrafter"/>
</dbReference>
<evidence type="ECO:0000256" key="4">
    <source>
        <dbReference type="ARBA" id="ARBA00022989"/>
    </source>
</evidence>
<dbReference type="Proteomes" id="UP000694920">
    <property type="component" value="Unplaced"/>
</dbReference>
<dbReference type="GO" id="GO:0030425">
    <property type="term" value="C:dendrite"/>
    <property type="evidence" value="ECO:0007669"/>
    <property type="project" value="TreeGrafter"/>
</dbReference>
<dbReference type="GO" id="GO:0005886">
    <property type="term" value="C:plasma membrane"/>
    <property type="evidence" value="ECO:0007669"/>
    <property type="project" value="UniProtKB-SubCell"/>
</dbReference>
<evidence type="ECO:0000313" key="10">
    <source>
        <dbReference type="RefSeq" id="XP_015604030.2"/>
    </source>
</evidence>
<dbReference type="GO" id="GO:0030424">
    <property type="term" value="C:axon"/>
    <property type="evidence" value="ECO:0007669"/>
    <property type="project" value="TreeGrafter"/>
</dbReference>
<comment type="function">
    <text evidence="8">Gustatory receptor which mediates acceptance or avoidance behavior, depending on its substrates.</text>
</comment>
<evidence type="ECO:0000256" key="6">
    <source>
        <dbReference type="ARBA" id="ARBA00023170"/>
    </source>
</evidence>
<reference evidence="10" key="1">
    <citation type="submission" date="2025-08" db="UniProtKB">
        <authorList>
            <consortium name="RefSeq"/>
        </authorList>
    </citation>
    <scope>IDENTIFICATION</scope>
</reference>
<keyword evidence="6 8" id="KW-0675">Receptor</keyword>
<accession>A0A3L9LSP2</accession>
<sequence length="381" mass="44274">MIQLTKRGIFAKKLSHGVRVAYALCGFDVWYLDDSKISTVALVIATLQLVLSITFPIFSWTGVALYVDTARQMQPIDKIFNIFNLFSWIIYGVTLVTYAVFRLKQFKNRRICGKELRRIHKNFEKFGIEMGNVGRDFYLFLILFLAFVTSGLQGVFQYICAHGKISIWKICSEICMSTMNIFIDFDFIGGIYLLYLLYKTLNGQCYLLKEISDSIRYQIAIVKFIREQHQELASLTQSIVNAYEFPLILSVVRITLLSIMKMYAIYVLPPVLSKTDVTWLICDIILFITLQALRIFMMCSICTLMTSEANRTDTILSEVESNNPYLYMRHERSNLSLYLRQQNVRIRPWNMFEINNGLFASVIGAILVYLFYFVDRSEVKQ</sequence>
<dbReference type="KEGG" id="ccin:107271931"/>
<keyword evidence="7 8" id="KW-0807">Transducer</keyword>
<evidence type="ECO:0000256" key="2">
    <source>
        <dbReference type="ARBA" id="ARBA00022475"/>
    </source>
</evidence>
<dbReference type="GeneID" id="107271931"/>
<dbReference type="GO" id="GO:0043025">
    <property type="term" value="C:neuronal cell body"/>
    <property type="evidence" value="ECO:0007669"/>
    <property type="project" value="TreeGrafter"/>
</dbReference>
<feature type="transmembrane region" description="Helical" evidence="8">
    <location>
        <begin position="79"/>
        <end position="101"/>
    </location>
</feature>
<keyword evidence="3 8" id="KW-0812">Transmembrane</keyword>
<gene>
    <name evidence="10" type="primary">LOC107271931</name>
</gene>
<evidence type="ECO:0000256" key="3">
    <source>
        <dbReference type="ARBA" id="ARBA00022692"/>
    </source>
</evidence>
<keyword evidence="9" id="KW-1185">Reference proteome</keyword>
<dbReference type="RefSeq" id="XP_015604030.2">
    <property type="nucleotide sequence ID" value="XM_015748544.2"/>
</dbReference>
<evidence type="ECO:0000256" key="8">
    <source>
        <dbReference type="RuleBase" id="RU363108"/>
    </source>
</evidence>